<accession>A0ABS1DW45</accession>
<organism evidence="2 3">
    <name type="scientific">Rubrivivax gelatinosus</name>
    <name type="common">Rhodocyclus gelatinosus</name>
    <name type="synonym">Rhodopseudomonas gelatinosa</name>
    <dbReference type="NCBI Taxonomy" id="28068"/>
    <lineage>
        <taxon>Bacteria</taxon>
        <taxon>Pseudomonadati</taxon>
        <taxon>Pseudomonadota</taxon>
        <taxon>Betaproteobacteria</taxon>
        <taxon>Burkholderiales</taxon>
        <taxon>Sphaerotilaceae</taxon>
        <taxon>Rubrivivax</taxon>
    </lineage>
</organism>
<gene>
    <name evidence="2" type="ORF">CKO43_13775</name>
</gene>
<keyword evidence="3" id="KW-1185">Reference proteome</keyword>
<keyword evidence="1" id="KW-1133">Transmembrane helix</keyword>
<name>A0ABS1DW45_RUBGE</name>
<protein>
    <submittedName>
        <fullName evidence="2">DUF4845 domain-containing protein</fullName>
    </submittedName>
</protein>
<sequence length="125" mass="13698">MIPVPRQPRASQRGITLFGLLSWAVVLGFAGYVLVRAVPTVNEYLTIKRAVAKVAAAQPTTVAEARTAFDRQKEVEYSITSIDSKDLEITKENDKVVVSFAYDKEIPLAGPVYLLLKYEGSAKAP</sequence>
<comment type="caution">
    <text evidence="2">The sequence shown here is derived from an EMBL/GenBank/DDBJ whole genome shotgun (WGS) entry which is preliminary data.</text>
</comment>
<proteinExistence type="predicted"/>
<feature type="transmembrane region" description="Helical" evidence="1">
    <location>
        <begin position="15"/>
        <end position="35"/>
    </location>
</feature>
<reference evidence="2" key="1">
    <citation type="submission" date="2017-08" db="EMBL/GenBank/DDBJ databases">
        <authorList>
            <person name="Imhoff J.F."/>
            <person name="Rahn T."/>
            <person name="Kuenzel S."/>
            <person name="Neulinger S.C."/>
        </authorList>
    </citation>
    <scope>NUCLEOTIDE SEQUENCE</scope>
    <source>
        <strain evidence="2">IM 151</strain>
    </source>
</reference>
<reference evidence="2" key="2">
    <citation type="journal article" date="2020" name="Microorganisms">
        <title>Osmotic Adaptation and Compatible Solute Biosynthesis of Phototrophic Bacteria as Revealed from Genome Analyses.</title>
        <authorList>
            <person name="Imhoff J.F."/>
            <person name="Rahn T."/>
            <person name="Kunzel S."/>
            <person name="Keller A."/>
            <person name="Neulinger S.C."/>
        </authorList>
    </citation>
    <scope>NUCLEOTIDE SEQUENCE</scope>
    <source>
        <strain evidence="2">IM 151</strain>
    </source>
</reference>
<dbReference type="Proteomes" id="UP001041814">
    <property type="component" value="Unassembled WGS sequence"/>
</dbReference>
<dbReference type="Pfam" id="PF16137">
    <property type="entry name" value="DUF4845"/>
    <property type="match status" value="1"/>
</dbReference>
<dbReference type="RefSeq" id="WP_200226298.1">
    <property type="nucleotide sequence ID" value="NZ_NRRT01000003.1"/>
</dbReference>
<dbReference type="EMBL" id="NRRU01000048">
    <property type="protein sequence ID" value="MBK1713845.1"/>
    <property type="molecule type" value="Genomic_DNA"/>
</dbReference>
<keyword evidence="1" id="KW-0812">Transmembrane</keyword>
<evidence type="ECO:0000256" key="1">
    <source>
        <dbReference type="SAM" id="Phobius"/>
    </source>
</evidence>
<keyword evidence="1" id="KW-0472">Membrane</keyword>
<evidence type="ECO:0000313" key="2">
    <source>
        <dbReference type="EMBL" id="MBK1713845.1"/>
    </source>
</evidence>
<dbReference type="InterPro" id="IPR032314">
    <property type="entry name" value="DUF4845"/>
</dbReference>
<evidence type="ECO:0000313" key="3">
    <source>
        <dbReference type="Proteomes" id="UP001041814"/>
    </source>
</evidence>